<sequence length="353" mass="37079">MKKSPTLRAGGVAMGLVAAITLAACSSSDNSDDASASSVAPGQCTVKLATDVNGYPLSQCNAFGTTKLESEPKKIVSLTAVDTDILLSLGIVPTATELQSRMPNGIAPELAKAASDLGGSIDTKIDTTDGVPLEKVASLAPNAIVGTFWWNMSDDYGNLDKISPVITYPTADGDQSTTWEDKTRVVGAAMDRKSKAEQVIAKTDDAITNARNENSEFTGKTVTFAVVHSPSLISIQNYPGSNAEKFFHGLGFKDNPNLSDVTAKDAQQGIALENIGKLDADIVLLAYAARPDQANNRSAVESSAPFKALNAVKTGHYRELDASRAYSLAYPSPLGVQENVRVLVPTIAEAVKG</sequence>
<dbReference type="EMBL" id="BMGC01000045">
    <property type="protein sequence ID" value="GGB45894.1"/>
    <property type="molecule type" value="Genomic_DNA"/>
</dbReference>
<dbReference type="SUPFAM" id="SSF53807">
    <property type="entry name" value="Helical backbone' metal receptor"/>
    <property type="match status" value="1"/>
</dbReference>
<evidence type="ECO:0000256" key="2">
    <source>
        <dbReference type="ARBA" id="ARBA00008814"/>
    </source>
</evidence>
<feature type="signal peptide" evidence="5">
    <location>
        <begin position="1"/>
        <end position="23"/>
    </location>
</feature>
<dbReference type="AlphaFoldDB" id="A0A916TJ49"/>
<dbReference type="GO" id="GO:1901678">
    <property type="term" value="P:iron coordination entity transport"/>
    <property type="evidence" value="ECO:0007669"/>
    <property type="project" value="UniProtKB-ARBA"/>
</dbReference>
<comment type="subcellular location">
    <subcellularLocation>
        <location evidence="1">Cell envelope</location>
    </subcellularLocation>
</comment>
<protein>
    <submittedName>
        <fullName evidence="7">ABC transporter, periplasmic substrate-binding protein</fullName>
    </submittedName>
</protein>
<dbReference type="PROSITE" id="PS50983">
    <property type="entry name" value="FE_B12_PBP"/>
    <property type="match status" value="1"/>
</dbReference>
<comment type="similarity">
    <text evidence="2">Belongs to the bacterial solute-binding protein 8 family.</text>
</comment>
<evidence type="ECO:0000256" key="4">
    <source>
        <dbReference type="ARBA" id="ARBA00022729"/>
    </source>
</evidence>
<gene>
    <name evidence="7" type="ORF">GCM10011489_36610</name>
</gene>
<feature type="chain" id="PRO_5038547694" evidence="5">
    <location>
        <begin position="24"/>
        <end position="353"/>
    </location>
</feature>
<dbReference type="InterPro" id="IPR002491">
    <property type="entry name" value="ABC_transptr_periplasmic_BD"/>
</dbReference>
<accession>A0A916TJ49</accession>
<organism evidence="7 8">
    <name type="scientific">Gordonia jinhuaensis</name>
    <dbReference type="NCBI Taxonomy" id="1517702"/>
    <lineage>
        <taxon>Bacteria</taxon>
        <taxon>Bacillati</taxon>
        <taxon>Actinomycetota</taxon>
        <taxon>Actinomycetes</taxon>
        <taxon>Mycobacteriales</taxon>
        <taxon>Gordoniaceae</taxon>
        <taxon>Gordonia</taxon>
    </lineage>
</organism>
<evidence type="ECO:0000259" key="6">
    <source>
        <dbReference type="PROSITE" id="PS50983"/>
    </source>
</evidence>
<keyword evidence="3" id="KW-0813">Transport</keyword>
<dbReference type="GO" id="GO:0030288">
    <property type="term" value="C:outer membrane-bounded periplasmic space"/>
    <property type="evidence" value="ECO:0007669"/>
    <property type="project" value="TreeGrafter"/>
</dbReference>
<reference evidence="7" key="2">
    <citation type="submission" date="2020-09" db="EMBL/GenBank/DDBJ databases">
        <authorList>
            <person name="Sun Q."/>
            <person name="Zhou Y."/>
        </authorList>
    </citation>
    <scope>NUCLEOTIDE SEQUENCE</scope>
    <source>
        <strain evidence="7">CGMCC 1.12827</strain>
    </source>
</reference>
<name>A0A916TJ49_9ACTN</name>
<evidence type="ECO:0000313" key="8">
    <source>
        <dbReference type="Proteomes" id="UP000621454"/>
    </source>
</evidence>
<comment type="caution">
    <text evidence="7">The sequence shown here is derived from an EMBL/GenBank/DDBJ whole genome shotgun (WGS) entry which is preliminary data.</text>
</comment>
<dbReference type="Pfam" id="PF01497">
    <property type="entry name" value="Peripla_BP_2"/>
    <property type="match status" value="1"/>
</dbReference>
<evidence type="ECO:0000256" key="1">
    <source>
        <dbReference type="ARBA" id="ARBA00004196"/>
    </source>
</evidence>
<dbReference type="PANTHER" id="PTHR30532">
    <property type="entry name" value="IRON III DICITRATE-BINDING PERIPLASMIC PROTEIN"/>
    <property type="match status" value="1"/>
</dbReference>
<dbReference type="RefSeq" id="WP_188588555.1">
    <property type="nucleotide sequence ID" value="NZ_BMGC01000045.1"/>
</dbReference>
<keyword evidence="4 5" id="KW-0732">Signal</keyword>
<keyword evidence="8" id="KW-1185">Reference proteome</keyword>
<evidence type="ECO:0000313" key="7">
    <source>
        <dbReference type="EMBL" id="GGB45894.1"/>
    </source>
</evidence>
<dbReference type="PROSITE" id="PS51257">
    <property type="entry name" value="PROKAR_LIPOPROTEIN"/>
    <property type="match status" value="1"/>
</dbReference>
<evidence type="ECO:0000256" key="5">
    <source>
        <dbReference type="SAM" id="SignalP"/>
    </source>
</evidence>
<feature type="domain" description="Fe/B12 periplasmic-binding" evidence="6">
    <location>
        <begin position="74"/>
        <end position="351"/>
    </location>
</feature>
<dbReference type="Gene3D" id="3.40.50.1980">
    <property type="entry name" value="Nitrogenase molybdenum iron protein domain"/>
    <property type="match status" value="2"/>
</dbReference>
<proteinExistence type="inferred from homology"/>
<dbReference type="InterPro" id="IPR051313">
    <property type="entry name" value="Bact_iron-sidero_bind"/>
</dbReference>
<dbReference type="PANTHER" id="PTHR30532:SF24">
    <property type="entry name" value="FERRIC ENTEROBACTIN-BINDING PERIPLASMIC PROTEIN FEPB"/>
    <property type="match status" value="1"/>
</dbReference>
<reference evidence="7" key="1">
    <citation type="journal article" date="2014" name="Int. J. Syst. Evol. Microbiol.">
        <title>Complete genome sequence of Corynebacterium casei LMG S-19264T (=DSM 44701T), isolated from a smear-ripened cheese.</title>
        <authorList>
            <consortium name="US DOE Joint Genome Institute (JGI-PGF)"/>
            <person name="Walter F."/>
            <person name="Albersmeier A."/>
            <person name="Kalinowski J."/>
            <person name="Ruckert C."/>
        </authorList>
    </citation>
    <scope>NUCLEOTIDE SEQUENCE</scope>
    <source>
        <strain evidence="7">CGMCC 1.12827</strain>
    </source>
</reference>
<evidence type="ECO:0000256" key="3">
    <source>
        <dbReference type="ARBA" id="ARBA00022448"/>
    </source>
</evidence>
<dbReference type="Proteomes" id="UP000621454">
    <property type="component" value="Unassembled WGS sequence"/>
</dbReference>